<dbReference type="InterPro" id="IPR036388">
    <property type="entry name" value="WH-like_DNA-bd_sf"/>
</dbReference>
<evidence type="ECO:0000313" key="5">
    <source>
        <dbReference type="EMBL" id="MEJ5979133.1"/>
    </source>
</evidence>
<dbReference type="EMBL" id="JBBHJZ010000005">
    <property type="protein sequence ID" value="MEJ5979133.1"/>
    <property type="molecule type" value="Genomic_DNA"/>
</dbReference>
<sequence>MPRLSAAADLARRMLGVTNRHALEDSMTEICELLGARYFAVSHHVDFAAVPKALRMHNYPGGWQDWYDAQSLGLSDPIHRASHRTASAFFWSEVGDIIPMSPCDEELLGLGKQIGLGEGITIPVHIPGEARGSVSFVAEVGSRLHDELIICAHAIGVRAFEGMRRLERDFDPKRRPPISLRQRQCIALAGRGMSNRAIAIKLGISEQTVMEYLREARGRLGVHTRTELVVDLLDGGELCFTDCRDLLY</sequence>
<feature type="domain" description="HTH luxR-type" evidence="4">
    <location>
        <begin position="171"/>
        <end position="236"/>
    </location>
</feature>
<evidence type="ECO:0000256" key="3">
    <source>
        <dbReference type="ARBA" id="ARBA00023163"/>
    </source>
</evidence>
<reference evidence="5 6" key="1">
    <citation type="submission" date="2024-03" db="EMBL/GenBank/DDBJ databases">
        <authorList>
            <person name="Jo J.-H."/>
        </authorList>
    </citation>
    <scope>NUCLEOTIDE SEQUENCE [LARGE SCALE GENOMIC DNA]</scope>
    <source>
        <strain evidence="5 6">PS1R-30</strain>
    </source>
</reference>
<name>A0ABU8S1L8_9SPHN</name>
<dbReference type="InterPro" id="IPR005143">
    <property type="entry name" value="TF_LuxR_autoind-bd_dom"/>
</dbReference>
<dbReference type="CDD" id="cd06170">
    <property type="entry name" value="LuxR_C_like"/>
    <property type="match status" value="1"/>
</dbReference>
<dbReference type="InterPro" id="IPR000792">
    <property type="entry name" value="Tscrpt_reg_LuxR_C"/>
</dbReference>
<keyword evidence="2" id="KW-0238">DNA-binding</keyword>
<dbReference type="InterPro" id="IPR016032">
    <property type="entry name" value="Sig_transdc_resp-reg_C-effctor"/>
</dbReference>
<dbReference type="InterPro" id="IPR036693">
    <property type="entry name" value="TF_LuxR_autoind-bd_dom_sf"/>
</dbReference>
<evidence type="ECO:0000256" key="2">
    <source>
        <dbReference type="ARBA" id="ARBA00023125"/>
    </source>
</evidence>
<dbReference type="PANTHER" id="PTHR44688:SF16">
    <property type="entry name" value="DNA-BINDING TRANSCRIPTIONAL ACTIVATOR DEVR_DOSR"/>
    <property type="match status" value="1"/>
</dbReference>
<dbReference type="PRINTS" id="PR00038">
    <property type="entry name" value="HTHLUXR"/>
</dbReference>
<dbReference type="Pfam" id="PF03472">
    <property type="entry name" value="Autoind_bind"/>
    <property type="match status" value="1"/>
</dbReference>
<protein>
    <submittedName>
        <fullName evidence="5">LuxR family transcriptional regulator</fullName>
    </submittedName>
</protein>
<dbReference type="Proteomes" id="UP001361239">
    <property type="component" value="Unassembled WGS sequence"/>
</dbReference>
<dbReference type="Gene3D" id="1.10.10.10">
    <property type="entry name" value="Winged helix-like DNA-binding domain superfamily/Winged helix DNA-binding domain"/>
    <property type="match status" value="1"/>
</dbReference>
<evidence type="ECO:0000256" key="1">
    <source>
        <dbReference type="ARBA" id="ARBA00023015"/>
    </source>
</evidence>
<organism evidence="5 6">
    <name type="scientific">Novosphingobium anseongense</name>
    <dbReference type="NCBI Taxonomy" id="3133436"/>
    <lineage>
        <taxon>Bacteria</taxon>
        <taxon>Pseudomonadati</taxon>
        <taxon>Pseudomonadota</taxon>
        <taxon>Alphaproteobacteria</taxon>
        <taxon>Sphingomonadales</taxon>
        <taxon>Sphingomonadaceae</taxon>
        <taxon>Novosphingobium</taxon>
    </lineage>
</organism>
<comment type="caution">
    <text evidence="5">The sequence shown here is derived from an EMBL/GenBank/DDBJ whole genome shotgun (WGS) entry which is preliminary data.</text>
</comment>
<gene>
    <name evidence="5" type="ORF">WG901_20945</name>
</gene>
<dbReference type="PANTHER" id="PTHR44688">
    <property type="entry name" value="DNA-BINDING TRANSCRIPTIONAL ACTIVATOR DEVR_DOSR"/>
    <property type="match status" value="1"/>
</dbReference>
<dbReference type="PROSITE" id="PS50043">
    <property type="entry name" value="HTH_LUXR_2"/>
    <property type="match status" value="1"/>
</dbReference>
<accession>A0ABU8S1L8</accession>
<evidence type="ECO:0000259" key="4">
    <source>
        <dbReference type="PROSITE" id="PS50043"/>
    </source>
</evidence>
<evidence type="ECO:0000313" key="6">
    <source>
        <dbReference type="Proteomes" id="UP001361239"/>
    </source>
</evidence>
<dbReference type="Gene3D" id="3.30.450.80">
    <property type="entry name" value="Transcription factor LuxR-like, autoinducer-binding domain"/>
    <property type="match status" value="1"/>
</dbReference>
<dbReference type="Pfam" id="PF00196">
    <property type="entry name" value="GerE"/>
    <property type="match status" value="1"/>
</dbReference>
<dbReference type="SMART" id="SM00421">
    <property type="entry name" value="HTH_LUXR"/>
    <property type="match status" value="1"/>
</dbReference>
<proteinExistence type="predicted"/>
<keyword evidence="6" id="KW-1185">Reference proteome</keyword>
<keyword evidence="1" id="KW-0805">Transcription regulation</keyword>
<dbReference type="SUPFAM" id="SSF75516">
    <property type="entry name" value="Pheromone-binding domain of LuxR-like quorum-sensing transcription factors"/>
    <property type="match status" value="1"/>
</dbReference>
<dbReference type="RefSeq" id="WP_339589068.1">
    <property type="nucleotide sequence ID" value="NZ_JBBHJZ010000005.1"/>
</dbReference>
<dbReference type="SUPFAM" id="SSF46894">
    <property type="entry name" value="C-terminal effector domain of the bipartite response regulators"/>
    <property type="match status" value="1"/>
</dbReference>
<keyword evidence="3" id="KW-0804">Transcription</keyword>